<reference evidence="2 3" key="1">
    <citation type="journal article" date="2023" name="Insect Mol. Biol.">
        <title>Genome sequencing provides insights into the evolution of gene families encoding plant cell wall-degrading enzymes in longhorned beetles.</title>
        <authorList>
            <person name="Shin N.R."/>
            <person name="Okamura Y."/>
            <person name="Kirsch R."/>
            <person name="Pauchet Y."/>
        </authorList>
    </citation>
    <scope>NUCLEOTIDE SEQUENCE [LARGE SCALE GENOMIC DNA]</scope>
    <source>
        <strain evidence="2">EAD_L_NR</strain>
    </source>
</reference>
<feature type="compositionally biased region" description="Basic and acidic residues" evidence="1">
    <location>
        <begin position="56"/>
        <end position="69"/>
    </location>
</feature>
<feature type="compositionally biased region" description="Polar residues" evidence="1">
    <location>
        <begin position="322"/>
        <end position="345"/>
    </location>
</feature>
<organism evidence="2 3">
    <name type="scientific">Exocentrus adspersus</name>
    <dbReference type="NCBI Taxonomy" id="1586481"/>
    <lineage>
        <taxon>Eukaryota</taxon>
        <taxon>Metazoa</taxon>
        <taxon>Ecdysozoa</taxon>
        <taxon>Arthropoda</taxon>
        <taxon>Hexapoda</taxon>
        <taxon>Insecta</taxon>
        <taxon>Pterygota</taxon>
        <taxon>Neoptera</taxon>
        <taxon>Endopterygota</taxon>
        <taxon>Coleoptera</taxon>
        <taxon>Polyphaga</taxon>
        <taxon>Cucujiformia</taxon>
        <taxon>Chrysomeloidea</taxon>
        <taxon>Cerambycidae</taxon>
        <taxon>Lamiinae</taxon>
        <taxon>Acanthocinini</taxon>
        <taxon>Exocentrus</taxon>
    </lineage>
</organism>
<evidence type="ECO:0000313" key="2">
    <source>
        <dbReference type="EMBL" id="KAJ8925958.1"/>
    </source>
</evidence>
<dbReference type="EMBL" id="JANEYG010000001">
    <property type="protein sequence ID" value="KAJ8925958.1"/>
    <property type="molecule type" value="Genomic_DNA"/>
</dbReference>
<feature type="region of interest" description="Disordered" evidence="1">
    <location>
        <begin position="250"/>
        <end position="345"/>
    </location>
</feature>
<feature type="region of interest" description="Disordered" evidence="1">
    <location>
        <begin position="361"/>
        <end position="393"/>
    </location>
</feature>
<feature type="compositionally biased region" description="Basic and acidic residues" evidence="1">
    <location>
        <begin position="1"/>
        <end position="10"/>
    </location>
</feature>
<feature type="compositionally biased region" description="Basic and acidic residues" evidence="1">
    <location>
        <begin position="367"/>
        <end position="381"/>
    </location>
</feature>
<dbReference type="Proteomes" id="UP001159042">
    <property type="component" value="Unassembled WGS sequence"/>
</dbReference>
<accession>A0AAV8WHG4</accession>
<feature type="region of interest" description="Disordered" evidence="1">
    <location>
        <begin position="1"/>
        <end position="28"/>
    </location>
</feature>
<sequence>MPTRRDEWGKKIPTKQQPSKSGKQQTQDFLATETVENIKQFRQGPTDFQTSSTSVEHYETTDDKSSTIKDSKISTDSRVFSNTQRYTIIDGISESTTNIVKDSKTFVDSTNITESYTIVDGKRVPLEDKPGKSPDVLPAAGVPSRRDKKQPTSTVERLTETDVRDSKTSIVRDSKTFVDITDIIDVEEYTTINGERVPAGQKLVGKRPGEVSTDTTTTNYFESIIDIKDSKTKELKTFIDTEYIIVGGKRVPRKPEDKTPKKPQRKSPDELPAAGVPSRKDKKLTKRDESPSKKKKGPEDYPAAGKPTRTDKKPIPAPLVTDSKTTVESYESVTNISDSKTTVVKDSQTFVDNQSSVEHYTVTDSYDSSKPKGPKPIEDKPGKKRPKGPTEDVTTVENYEIINNVTDVKSSVSEDITSKTVVDKKTIVEDYTDTIDRVNKTFVKEDIIDIKDINEVENITNIKRVSDNKVIKIEKIIREPEPERPHYKPSLKEQCICELCTCGSGVTTR</sequence>
<feature type="compositionally biased region" description="Polar residues" evidence="1">
    <location>
        <begin position="14"/>
        <end position="28"/>
    </location>
</feature>
<comment type="caution">
    <text evidence="2">The sequence shown here is derived from an EMBL/GenBank/DDBJ whole genome shotgun (WGS) entry which is preliminary data.</text>
</comment>
<keyword evidence="3" id="KW-1185">Reference proteome</keyword>
<feature type="region of interest" description="Disordered" evidence="1">
    <location>
        <begin position="124"/>
        <end position="161"/>
    </location>
</feature>
<dbReference type="AlphaFoldDB" id="A0AAV8WHG4"/>
<gene>
    <name evidence="2" type="ORF">NQ315_009811</name>
</gene>
<name>A0AAV8WHG4_9CUCU</name>
<proteinExistence type="predicted"/>
<evidence type="ECO:0000256" key="1">
    <source>
        <dbReference type="SAM" id="MobiDB-lite"/>
    </source>
</evidence>
<feature type="region of interest" description="Disordered" evidence="1">
    <location>
        <begin position="42"/>
        <end position="69"/>
    </location>
</feature>
<feature type="compositionally biased region" description="Polar residues" evidence="1">
    <location>
        <begin position="46"/>
        <end position="55"/>
    </location>
</feature>
<evidence type="ECO:0000313" key="3">
    <source>
        <dbReference type="Proteomes" id="UP001159042"/>
    </source>
</evidence>
<protein>
    <submittedName>
        <fullName evidence="2">Uncharacterized protein</fullName>
    </submittedName>
</protein>